<dbReference type="GO" id="GO:0005524">
    <property type="term" value="F:ATP binding"/>
    <property type="evidence" value="ECO:0007669"/>
    <property type="project" value="UniProtKB-KW"/>
</dbReference>
<dbReference type="PROSITE" id="PS50893">
    <property type="entry name" value="ABC_TRANSPORTER_2"/>
    <property type="match status" value="1"/>
</dbReference>
<dbReference type="EMBL" id="JAEQMG010000048">
    <property type="protein sequence ID" value="MBK6088078.1"/>
    <property type="molecule type" value="Genomic_DNA"/>
</dbReference>
<dbReference type="AlphaFoldDB" id="A0A934U017"/>
<accession>A0A934U017</accession>
<dbReference type="GO" id="GO:1903806">
    <property type="term" value="P:L-isoleucine import across plasma membrane"/>
    <property type="evidence" value="ECO:0007669"/>
    <property type="project" value="TreeGrafter"/>
</dbReference>
<gene>
    <name evidence="5" type="ORF">JKK62_05335</name>
</gene>
<dbReference type="Pfam" id="PF00005">
    <property type="entry name" value="ABC_tran"/>
    <property type="match status" value="1"/>
</dbReference>
<keyword evidence="3 5" id="KW-0067">ATP-binding</keyword>
<dbReference type="Proteomes" id="UP000633365">
    <property type="component" value="Unassembled WGS sequence"/>
</dbReference>
<evidence type="ECO:0000256" key="3">
    <source>
        <dbReference type="ARBA" id="ARBA00022840"/>
    </source>
</evidence>
<dbReference type="GO" id="GO:0005304">
    <property type="term" value="F:L-valine transmembrane transporter activity"/>
    <property type="evidence" value="ECO:0007669"/>
    <property type="project" value="TreeGrafter"/>
</dbReference>
<dbReference type="PANTHER" id="PTHR45772">
    <property type="entry name" value="CONSERVED COMPONENT OF ABC TRANSPORTER FOR NATURAL AMINO ACIDS-RELATED"/>
    <property type="match status" value="1"/>
</dbReference>
<dbReference type="GO" id="GO:0015808">
    <property type="term" value="P:L-alanine transport"/>
    <property type="evidence" value="ECO:0007669"/>
    <property type="project" value="TreeGrafter"/>
</dbReference>
<dbReference type="GO" id="GO:0015188">
    <property type="term" value="F:L-isoleucine transmembrane transporter activity"/>
    <property type="evidence" value="ECO:0007669"/>
    <property type="project" value="TreeGrafter"/>
</dbReference>
<comment type="caution">
    <text evidence="5">The sequence shown here is derived from an EMBL/GenBank/DDBJ whole genome shotgun (WGS) entry which is preliminary data.</text>
</comment>
<evidence type="ECO:0000256" key="1">
    <source>
        <dbReference type="ARBA" id="ARBA00022448"/>
    </source>
</evidence>
<dbReference type="InterPro" id="IPR003439">
    <property type="entry name" value="ABC_transporter-like_ATP-bd"/>
</dbReference>
<reference evidence="5" key="1">
    <citation type="submission" date="2021-01" db="EMBL/GenBank/DDBJ databases">
        <title>Genome public.</title>
        <authorList>
            <person name="Liu C."/>
            <person name="Sun Q."/>
        </authorList>
    </citation>
    <scope>NUCLEOTIDE SEQUENCE</scope>
    <source>
        <strain evidence="5">M6</strain>
    </source>
</reference>
<dbReference type="GO" id="GO:0042941">
    <property type="term" value="P:D-alanine transmembrane transport"/>
    <property type="evidence" value="ECO:0007669"/>
    <property type="project" value="TreeGrafter"/>
</dbReference>
<evidence type="ECO:0000313" key="5">
    <source>
        <dbReference type="EMBL" id="MBK6088078.1"/>
    </source>
</evidence>
<proteinExistence type="predicted"/>
<keyword evidence="1" id="KW-0813">Transport</keyword>
<evidence type="ECO:0000256" key="2">
    <source>
        <dbReference type="ARBA" id="ARBA00022741"/>
    </source>
</evidence>
<dbReference type="GO" id="GO:0016887">
    <property type="term" value="F:ATP hydrolysis activity"/>
    <property type="evidence" value="ECO:0007669"/>
    <property type="project" value="InterPro"/>
</dbReference>
<dbReference type="CDD" id="cd03219">
    <property type="entry name" value="ABC_Mj1267_LivG_branched"/>
    <property type="match status" value="1"/>
</dbReference>
<sequence length="242" mass="26569">MGNILEFRHIDAGYGRIQILNDLSFSVEEGQVFGVIGPNGSGKSTMFNALLGTIRPTSGAIYFDNIDITRTPPHVRCRMGLGRTFQIPKPFENMSVYENVLVAAVHGTGQSEKKAGHAAIDVLKLTGLYEKREMLSGELPLLDRKRLEVARAIGTSPKLLLLDEVAAGLTDAEVKDMMRLVKDLKNTGYSIIWIEHIIQTMLGSTDQLMCMAEGQCVITGDPEEVINSKIVQTLYLGVDDSE</sequence>
<organism evidence="5 6">
    <name type="scientific">Ruminococcus difficilis</name>
    <dbReference type="NCBI Taxonomy" id="2763069"/>
    <lineage>
        <taxon>Bacteria</taxon>
        <taxon>Bacillati</taxon>
        <taxon>Bacillota</taxon>
        <taxon>Clostridia</taxon>
        <taxon>Eubacteriales</taxon>
        <taxon>Oscillospiraceae</taxon>
        <taxon>Ruminococcus</taxon>
    </lineage>
</organism>
<dbReference type="GO" id="GO:1903805">
    <property type="term" value="P:L-valine import across plasma membrane"/>
    <property type="evidence" value="ECO:0007669"/>
    <property type="project" value="TreeGrafter"/>
</dbReference>
<dbReference type="GO" id="GO:0015192">
    <property type="term" value="F:L-phenylalanine transmembrane transporter activity"/>
    <property type="evidence" value="ECO:0007669"/>
    <property type="project" value="TreeGrafter"/>
</dbReference>
<name>A0A934U017_9FIRM</name>
<feature type="domain" description="ABC transporter" evidence="4">
    <location>
        <begin position="5"/>
        <end position="238"/>
    </location>
</feature>
<dbReference type="SMART" id="SM00382">
    <property type="entry name" value="AAA"/>
    <property type="match status" value="1"/>
</dbReference>
<dbReference type="InterPro" id="IPR003593">
    <property type="entry name" value="AAA+_ATPase"/>
</dbReference>
<dbReference type="InterPro" id="IPR027417">
    <property type="entry name" value="P-loop_NTPase"/>
</dbReference>
<protein>
    <submittedName>
        <fullName evidence="5">ABC transporter ATP-binding protein</fullName>
    </submittedName>
</protein>
<keyword evidence="6" id="KW-1185">Reference proteome</keyword>
<dbReference type="SUPFAM" id="SSF52540">
    <property type="entry name" value="P-loop containing nucleoside triphosphate hydrolases"/>
    <property type="match status" value="1"/>
</dbReference>
<evidence type="ECO:0000259" key="4">
    <source>
        <dbReference type="PROSITE" id="PS50893"/>
    </source>
</evidence>
<dbReference type="GO" id="GO:0005886">
    <property type="term" value="C:plasma membrane"/>
    <property type="evidence" value="ECO:0007669"/>
    <property type="project" value="TreeGrafter"/>
</dbReference>
<dbReference type="Gene3D" id="3.40.50.300">
    <property type="entry name" value="P-loop containing nucleotide triphosphate hydrolases"/>
    <property type="match status" value="1"/>
</dbReference>
<dbReference type="PANTHER" id="PTHR45772:SF7">
    <property type="entry name" value="AMINO ACID ABC TRANSPORTER ATP-BINDING PROTEIN"/>
    <property type="match status" value="1"/>
</dbReference>
<keyword evidence="2" id="KW-0547">Nucleotide-binding</keyword>
<evidence type="ECO:0000313" key="6">
    <source>
        <dbReference type="Proteomes" id="UP000633365"/>
    </source>
</evidence>
<dbReference type="RefSeq" id="WP_186832918.1">
    <property type="nucleotide sequence ID" value="NZ_JAEQMG010000048.1"/>
</dbReference>
<dbReference type="InterPro" id="IPR051120">
    <property type="entry name" value="ABC_AA/LPS_Transport"/>
</dbReference>